<gene>
    <name evidence="2" type="ORF">FTUN_1650</name>
</gene>
<dbReference type="Proteomes" id="UP000503447">
    <property type="component" value="Chromosome"/>
</dbReference>
<feature type="compositionally biased region" description="Polar residues" evidence="1">
    <location>
        <begin position="16"/>
        <end position="26"/>
    </location>
</feature>
<dbReference type="EMBL" id="CP053452">
    <property type="protein sequence ID" value="QJW94131.1"/>
    <property type="molecule type" value="Genomic_DNA"/>
</dbReference>
<sequence length="56" mass="6291">MGTRWQLWDPPPTRFCSGSESGNGRTTRPRARETMQRAGATPVVTTIRSRTVPFVE</sequence>
<dbReference type="AlphaFoldDB" id="A0A6M5YLH7"/>
<protein>
    <submittedName>
        <fullName evidence="2">Uncharacterized protein</fullName>
    </submittedName>
</protein>
<evidence type="ECO:0000256" key="1">
    <source>
        <dbReference type="SAM" id="MobiDB-lite"/>
    </source>
</evidence>
<name>A0A6M5YLH7_9BACT</name>
<dbReference type="KEGG" id="ftj:FTUN_1650"/>
<proteinExistence type="predicted"/>
<keyword evidence="3" id="KW-1185">Reference proteome</keyword>
<evidence type="ECO:0000313" key="2">
    <source>
        <dbReference type="EMBL" id="QJW94131.1"/>
    </source>
</evidence>
<accession>A0A6M5YLH7</accession>
<feature type="region of interest" description="Disordered" evidence="1">
    <location>
        <begin position="1"/>
        <end position="40"/>
    </location>
</feature>
<organism evidence="2 3">
    <name type="scientific">Frigoriglobus tundricola</name>
    <dbReference type="NCBI Taxonomy" id="2774151"/>
    <lineage>
        <taxon>Bacteria</taxon>
        <taxon>Pseudomonadati</taxon>
        <taxon>Planctomycetota</taxon>
        <taxon>Planctomycetia</taxon>
        <taxon>Gemmatales</taxon>
        <taxon>Gemmataceae</taxon>
        <taxon>Frigoriglobus</taxon>
    </lineage>
</organism>
<reference evidence="3" key="1">
    <citation type="submission" date="2020-05" db="EMBL/GenBank/DDBJ databases">
        <title>Frigoriglobus tundricola gen. nov., sp. nov., a psychrotolerant cellulolytic planctomycete of the family Gemmataceae with two divergent copies of 16S rRNA gene.</title>
        <authorList>
            <person name="Kulichevskaya I.S."/>
            <person name="Ivanova A.A."/>
            <person name="Naumoff D.G."/>
            <person name="Beletsky A.V."/>
            <person name="Rijpstra W.I.C."/>
            <person name="Sinninghe Damste J.S."/>
            <person name="Mardanov A.V."/>
            <person name="Ravin N.V."/>
            <person name="Dedysh S.N."/>
        </authorList>
    </citation>
    <scope>NUCLEOTIDE SEQUENCE [LARGE SCALE GENOMIC DNA]</scope>
    <source>
        <strain evidence="3">PL17</strain>
    </source>
</reference>
<evidence type="ECO:0000313" key="3">
    <source>
        <dbReference type="Proteomes" id="UP000503447"/>
    </source>
</evidence>